<dbReference type="AlphaFoldDB" id="A0A6S7K192"/>
<dbReference type="SUPFAM" id="SSF51197">
    <property type="entry name" value="Clavaminate synthase-like"/>
    <property type="match status" value="1"/>
</dbReference>
<evidence type="ECO:0000313" key="1">
    <source>
        <dbReference type="EMBL" id="CAB4021751.1"/>
    </source>
</evidence>
<keyword evidence="2" id="KW-1185">Reference proteome</keyword>
<dbReference type="Pfam" id="PF05721">
    <property type="entry name" value="PhyH"/>
    <property type="match status" value="1"/>
</dbReference>
<protein>
    <submittedName>
        <fullName evidence="1">Uncharacterized protein</fullName>
    </submittedName>
</protein>
<dbReference type="EMBL" id="CACRXK020011598">
    <property type="protein sequence ID" value="CAB4021751.1"/>
    <property type="molecule type" value="Genomic_DNA"/>
</dbReference>
<dbReference type="Gene3D" id="2.60.120.620">
    <property type="entry name" value="q2cbj1_9rhob like domain"/>
    <property type="match status" value="1"/>
</dbReference>
<dbReference type="OrthoDB" id="445007at2759"/>
<dbReference type="Proteomes" id="UP001152795">
    <property type="component" value="Unassembled WGS sequence"/>
</dbReference>
<dbReference type="PANTHER" id="PTHR31630:SF6">
    <property type="entry name" value="PHYTANOYL-COA DIOXYGENASE-RELATED"/>
    <property type="match status" value="1"/>
</dbReference>
<organism evidence="1 2">
    <name type="scientific">Paramuricea clavata</name>
    <name type="common">Red gorgonian</name>
    <name type="synonym">Violescent sea-whip</name>
    <dbReference type="NCBI Taxonomy" id="317549"/>
    <lineage>
        <taxon>Eukaryota</taxon>
        <taxon>Metazoa</taxon>
        <taxon>Cnidaria</taxon>
        <taxon>Anthozoa</taxon>
        <taxon>Octocorallia</taxon>
        <taxon>Malacalcyonacea</taxon>
        <taxon>Plexauridae</taxon>
        <taxon>Paramuricea</taxon>
    </lineage>
</organism>
<sequence length="390" mass="44716">MASSFLPKMFTRSTGMKMFRQCRTTASSSDKVINGPRLESNISRKKHQLKETSAKKEHELNVTENSPSWINQLNVHGYAVVPNVLAPPQCDHIIDKAWEWLAELGTGIQRNDSSTWTNDRWPKHFNGIIQRYRIGHAPFVWQARTNSNVIGVFEKIWGTNELLTSFDAMGILRPAVMVTDLEHTSSWFHTDQSPKKEGFHCVQGVLNLEEASIEDAGFTCYPGSHKLHTELFQRNNDYDTTMDFNTISKEDLHWVERDKGLVPTRIPAPKGSFTIFDSRLLHCTVPAKVPRENPRWRYTLYICMTPRAWADKNTLQARVEAFRNQRMTTHWPHHVGLFPDDLDFPMLPKFELGDVGEKLVGLKDYSGNQLILEEGIVSDSDFTPHERPAL</sequence>
<gene>
    <name evidence="1" type="ORF">PACLA_8A062363</name>
</gene>
<name>A0A6S7K192_PARCT</name>
<dbReference type="PANTHER" id="PTHR31630">
    <property type="entry name" value="PHYTANOYL-COA DIOXYGENASE-RELATED-RELATED"/>
    <property type="match status" value="1"/>
</dbReference>
<reference evidence="1" key="1">
    <citation type="submission" date="2020-04" db="EMBL/GenBank/DDBJ databases">
        <authorList>
            <person name="Alioto T."/>
            <person name="Alioto T."/>
            <person name="Gomez Garrido J."/>
        </authorList>
    </citation>
    <scope>NUCLEOTIDE SEQUENCE</scope>
    <source>
        <strain evidence="1">A484AB</strain>
    </source>
</reference>
<comment type="caution">
    <text evidence="1">The sequence shown here is derived from an EMBL/GenBank/DDBJ whole genome shotgun (WGS) entry which is preliminary data.</text>
</comment>
<dbReference type="InterPro" id="IPR008775">
    <property type="entry name" value="Phytyl_CoA_dOase-like"/>
</dbReference>
<proteinExistence type="predicted"/>
<accession>A0A6S7K192</accession>
<evidence type="ECO:0000313" key="2">
    <source>
        <dbReference type="Proteomes" id="UP001152795"/>
    </source>
</evidence>